<feature type="compositionally biased region" description="Basic and acidic residues" evidence="1">
    <location>
        <begin position="183"/>
        <end position="192"/>
    </location>
</feature>
<dbReference type="AlphaFoldDB" id="A0A1P8KBQ1"/>
<proteinExistence type="predicted"/>
<dbReference type="KEGG" id="rsb:RS694_13050"/>
<evidence type="ECO:0000313" key="3">
    <source>
        <dbReference type="Proteomes" id="UP000186110"/>
    </source>
</evidence>
<reference evidence="2 3" key="1">
    <citation type="submission" date="2017-01" db="EMBL/GenBank/DDBJ databases">
        <authorList>
            <person name="Mah S.A."/>
            <person name="Swanson W.J."/>
            <person name="Moy G.W."/>
            <person name="Vacquier V.D."/>
        </authorList>
    </citation>
    <scope>NUCLEOTIDE SEQUENCE [LARGE SCALE GENOMIC DNA]</scope>
    <source>
        <strain evidence="2 3">DSM 22694</strain>
    </source>
</reference>
<accession>A0A1P8KBQ1</accession>
<keyword evidence="3" id="KW-1185">Reference proteome</keyword>
<dbReference type="EMBL" id="CP019239">
    <property type="protein sequence ID" value="APW43366.1"/>
    <property type="molecule type" value="Genomic_DNA"/>
</dbReference>
<sequence length="192" mass="21492">MRNMFNLSKRGAVDSRLPATDSVSPSAANSSRGGTDIERELVRVAFKDTLRATGVPADWLSCEVRLVADRGMAERMQVHLVMQQWSGHLLRYAVAFQTQLRQCLDRYEPSVDHGQYEWVWRFSADCASPFPTMPAPEEWAKKLEASKTQKPPELFERRKAPRTAAAPGPSKPGVVNPATTAKPDLRDVFSHL</sequence>
<name>A0A1P8KBQ1_9BURK</name>
<dbReference type="eggNOG" id="COG2885">
    <property type="taxonomic scope" value="Bacteria"/>
</dbReference>
<dbReference type="Proteomes" id="UP000186110">
    <property type="component" value="Chromosome"/>
</dbReference>
<organism evidence="2 3">
    <name type="scientific">Rhodoferax saidenbachensis</name>
    <dbReference type="NCBI Taxonomy" id="1484693"/>
    <lineage>
        <taxon>Bacteria</taxon>
        <taxon>Pseudomonadati</taxon>
        <taxon>Pseudomonadota</taxon>
        <taxon>Betaproteobacteria</taxon>
        <taxon>Burkholderiales</taxon>
        <taxon>Comamonadaceae</taxon>
        <taxon>Rhodoferax</taxon>
    </lineage>
</organism>
<evidence type="ECO:0000256" key="1">
    <source>
        <dbReference type="SAM" id="MobiDB-lite"/>
    </source>
</evidence>
<feature type="region of interest" description="Disordered" evidence="1">
    <location>
        <begin position="143"/>
        <end position="192"/>
    </location>
</feature>
<gene>
    <name evidence="2" type="ORF">RS694_13050</name>
</gene>
<evidence type="ECO:0000313" key="2">
    <source>
        <dbReference type="EMBL" id="APW43366.1"/>
    </source>
</evidence>
<protein>
    <submittedName>
        <fullName evidence="2">Uncharacterized protein</fullName>
    </submittedName>
</protein>